<keyword evidence="6" id="KW-1185">Reference proteome</keyword>
<organism evidence="5 6">
    <name type="scientific">Agrococcus jenensis</name>
    <dbReference type="NCBI Taxonomy" id="46353"/>
    <lineage>
        <taxon>Bacteria</taxon>
        <taxon>Bacillati</taxon>
        <taxon>Actinomycetota</taxon>
        <taxon>Actinomycetes</taxon>
        <taxon>Micrococcales</taxon>
        <taxon>Microbacteriaceae</taxon>
        <taxon>Agrococcus</taxon>
    </lineage>
</organism>
<evidence type="ECO:0000259" key="3">
    <source>
        <dbReference type="Pfam" id="PF01345"/>
    </source>
</evidence>
<feature type="domain" description="DUF11" evidence="3">
    <location>
        <begin position="543"/>
        <end position="654"/>
    </location>
</feature>
<dbReference type="Pfam" id="PF19403">
    <property type="entry name" value="SpaA_2"/>
    <property type="match status" value="2"/>
</dbReference>
<comment type="caution">
    <text evidence="5">The sequence shown here is derived from an EMBL/GenBank/DDBJ whole genome shotgun (WGS) entry which is preliminary data.</text>
</comment>
<feature type="region of interest" description="Disordered" evidence="1">
    <location>
        <begin position="1"/>
        <end position="30"/>
    </location>
</feature>
<keyword evidence="2" id="KW-1133">Transmembrane helix</keyword>
<evidence type="ECO:0000256" key="1">
    <source>
        <dbReference type="SAM" id="MobiDB-lite"/>
    </source>
</evidence>
<evidence type="ECO:0000313" key="6">
    <source>
        <dbReference type="Proteomes" id="UP000275456"/>
    </source>
</evidence>
<dbReference type="InterPro" id="IPR051172">
    <property type="entry name" value="Chlamydia_OmcB"/>
</dbReference>
<dbReference type="InterPro" id="IPR047589">
    <property type="entry name" value="DUF11_rpt"/>
</dbReference>
<feature type="transmembrane region" description="Helical" evidence="2">
    <location>
        <begin position="676"/>
        <end position="696"/>
    </location>
</feature>
<evidence type="ECO:0000259" key="4">
    <source>
        <dbReference type="Pfam" id="PF19403"/>
    </source>
</evidence>
<keyword evidence="2" id="KW-0472">Membrane</keyword>
<dbReference type="AlphaFoldDB" id="A0A3N2AR91"/>
<reference evidence="5 6" key="1">
    <citation type="submission" date="2018-11" db="EMBL/GenBank/DDBJ databases">
        <title>Sequencing the genomes of 1000 actinobacteria strains.</title>
        <authorList>
            <person name="Klenk H.-P."/>
        </authorList>
    </citation>
    <scope>NUCLEOTIDE SEQUENCE [LARGE SCALE GENOMIC DNA]</scope>
    <source>
        <strain evidence="5 6">DSM 9580</strain>
    </source>
</reference>
<dbReference type="NCBIfam" id="TIGR01451">
    <property type="entry name" value="B_ant_repeat"/>
    <property type="match status" value="1"/>
</dbReference>
<dbReference type="PANTHER" id="PTHR34819">
    <property type="entry name" value="LARGE CYSTEINE-RICH PERIPLASMIC PROTEIN OMCB"/>
    <property type="match status" value="1"/>
</dbReference>
<keyword evidence="2" id="KW-0812">Transmembrane</keyword>
<dbReference type="InterPro" id="IPR045826">
    <property type="entry name" value="SpaA_PFL_dom_2"/>
</dbReference>
<feature type="compositionally biased region" description="Basic residues" evidence="1">
    <location>
        <begin position="18"/>
        <end position="30"/>
    </location>
</feature>
<feature type="domain" description="SpaA-like prealbumin fold" evidence="4">
    <location>
        <begin position="67"/>
        <end position="158"/>
    </location>
</feature>
<dbReference type="EMBL" id="RKHJ01000001">
    <property type="protein sequence ID" value="ROR65569.1"/>
    <property type="molecule type" value="Genomic_DNA"/>
</dbReference>
<protein>
    <submittedName>
        <fullName evidence="5">Putative repeat protein (TIGR01451 family)</fullName>
    </submittedName>
</protein>
<dbReference type="Proteomes" id="UP000275456">
    <property type="component" value="Unassembled WGS sequence"/>
</dbReference>
<name>A0A3N2AR91_9MICO</name>
<evidence type="ECO:0000313" key="5">
    <source>
        <dbReference type="EMBL" id="ROR65569.1"/>
    </source>
</evidence>
<evidence type="ECO:0000256" key="2">
    <source>
        <dbReference type="SAM" id="Phobius"/>
    </source>
</evidence>
<feature type="domain" description="SpaA-like prealbumin fold" evidence="4">
    <location>
        <begin position="298"/>
        <end position="386"/>
    </location>
</feature>
<dbReference type="Pfam" id="PF01345">
    <property type="entry name" value="DUF11"/>
    <property type="match status" value="1"/>
</dbReference>
<accession>A0A3N2AR91</accession>
<gene>
    <name evidence="5" type="ORF">EDD26_0935</name>
</gene>
<proteinExistence type="predicted"/>
<sequence length="704" mass="69094">MRAEGRGRAPGAPAPRSRTPRHAAPRVRHRGHRALAAAVAITTSLLAPLGAAPAAATEPPHEPDEVTATLTLLAEVDGGDGGDAALGEWVLEAVGPTPIRGASGDPSVTGTPVAAGAYALQVTGGRGGYGASAWSCTGGVLDQATVTLVAGDDVTCAVVLDDHPVDLALTLDDGGAAPANGGAFDLAIGVHNLGARDVDLDEAVTAIAAVPVGAVVTAVPGGCSASAGIVTCGIDPAALAAGAAVSLSIALRFDAGATAGAFVTVASVSTDDDAAPVPAACGASNNVDCEQTELRYPTLTLVQVLATDDGGDATLADFTLSASGPVEIGGPSGAPAVTVAPVPAGAYRLGAAGPAGYAAGAWSCTGGSLEGDTLVITGAIDVTCTIGRDDGAVDLELTASGDEVVAVGSETGLSLLVRNLGARAVDHDEPVAVAVALPTGMRFVSGAGCAADGGTVACAIDPAALGSGAAVRLELRVAIAADAVAGTLDSGATVSTEDDAVPAGGCERPSNNAACLHTRVVAGSVTAQKSVWERVNGAWMSSDGTVRFGDSVQFRIVVRAVGEAPSTGVVLLDRLPDGLRVDEAARCSMPCTVDLDDATGTQRITIGTMAPGDVVTVTIEATVPGVPSQADGTTVRVAFDSAASLSSDNVESAPTNMVTLRASHALPAARRSGGEIPLGGIGLALALLVAGGLLLVRSRELMPR</sequence>
<dbReference type="InterPro" id="IPR001434">
    <property type="entry name" value="OmcB-like_DUF11"/>
</dbReference>